<evidence type="ECO:0000313" key="3">
    <source>
        <dbReference type="Proteomes" id="UP000031546"/>
    </source>
</evidence>
<dbReference type="EMBL" id="JABEVU030000001">
    <property type="protein sequence ID" value="MDB0581205.1"/>
    <property type="molecule type" value="Genomic_DNA"/>
</dbReference>
<reference evidence="4" key="2">
    <citation type="submission" date="2020-04" db="EMBL/GenBank/DDBJ databases">
        <title>Genome analysis and biological profiling of marine Cellulosimicrobium funkei MOSEL-ME6.</title>
        <authorList>
            <person name="Tanveer F."/>
            <person name="Xie Y."/>
            <person name="Shinwari Z.K."/>
        </authorList>
    </citation>
    <scope>NUCLEOTIDE SEQUENCE [LARGE SCALE GENOMIC DNA]</scope>
    <source>
        <strain evidence="4">MOSEL-ME25</strain>
    </source>
</reference>
<evidence type="ECO:0000313" key="4">
    <source>
        <dbReference type="Proteomes" id="UP000527860"/>
    </source>
</evidence>
<keyword evidence="4" id="KW-1185">Reference proteome</keyword>
<comment type="caution">
    <text evidence="1">The sequence shown here is derived from an EMBL/GenBank/DDBJ whole genome shotgun (WGS) entry which is preliminary data.</text>
</comment>
<organism evidence="1 3">
    <name type="scientific">Salinicoccus roseus</name>
    <dbReference type="NCBI Taxonomy" id="45670"/>
    <lineage>
        <taxon>Bacteria</taxon>
        <taxon>Bacillati</taxon>
        <taxon>Bacillota</taxon>
        <taxon>Bacilli</taxon>
        <taxon>Bacillales</taxon>
        <taxon>Staphylococcaceae</taxon>
        <taxon>Salinicoccus</taxon>
    </lineage>
</organism>
<evidence type="ECO:0000313" key="2">
    <source>
        <dbReference type="EMBL" id="MDB0581205.1"/>
    </source>
</evidence>
<name>A0A0C2DIZ1_9STAP</name>
<evidence type="ECO:0000313" key="1">
    <source>
        <dbReference type="EMBL" id="KIH69918.1"/>
    </source>
</evidence>
<dbReference type="AlphaFoldDB" id="A0A0C2DIZ1"/>
<dbReference type="GeneID" id="77845964"/>
<proteinExistence type="predicted"/>
<gene>
    <name evidence="2" type="ORF">F7P68_0011800</name>
    <name evidence="1" type="ORF">SN16_10390</name>
</gene>
<evidence type="ECO:0008006" key="5">
    <source>
        <dbReference type="Google" id="ProtNLM"/>
    </source>
</evidence>
<dbReference type="Proteomes" id="UP000527860">
    <property type="component" value="Unassembled WGS sequence"/>
</dbReference>
<dbReference type="Proteomes" id="UP000031546">
    <property type="component" value="Unassembled WGS sequence"/>
</dbReference>
<reference evidence="1 3" key="1">
    <citation type="submission" date="2015-01" db="EMBL/GenBank/DDBJ databases">
        <title>Genome sequences of high lactate-tolerant strain Salinicoccus roseus W12 with industrial interest.</title>
        <authorList>
            <person name="Wang H."/>
            <person name="Yu B."/>
        </authorList>
    </citation>
    <scope>NUCLEOTIDE SEQUENCE [LARGE SCALE GENOMIC DNA]</scope>
    <source>
        <strain evidence="1 3">W12</strain>
    </source>
</reference>
<dbReference type="STRING" id="45670.SN16_10390"/>
<accession>A0A0C2DIZ1</accession>
<dbReference type="RefSeq" id="WP_040106559.1">
    <property type="nucleotide sequence ID" value="NZ_JABEVU030000001.1"/>
</dbReference>
<sequence>MEQIKVKVVQQDSKKVFERDIQSLMNTKNIEVVDIKFSPILHDQKRTRYLAIILYKVKNATATNSDE</sequence>
<reference evidence="2 4" key="4">
    <citation type="submission" date="2022-12" db="EMBL/GenBank/DDBJ databases">
        <title>Genome analysis and biological profiling of marine Salinicoccus roseus MOSEL-ME25.</title>
        <authorList>
            <person name="Mirza F.T."/>
            <person name="Xie Y."/>
            <person name="Shinwari Z.K."/>
        </authorList>
    </citation>
    <scope>NUCLEOTIDE SEQUENCE [LARGE SCALE GENOMIC DNA]</scope>
    <source>
        <strain evidence="2 4">MOSEL-ME25</strain>
    </source>
</reference>
<protein>
    <recommendedName>
        <fullName evidence="5">Sporulation protein Cse60</fullName>
    </recommendedName>
</protein>
<reference evidence="2" key="3">
    <citation type="submission" date="2020-04" db="EMBL/GenBank/DDBJ databases">
        <authorList>
            <person name="Tanveer F."/>
            <person name="Xie Y."/>
            <person name="Shinwari Z.K."/>
        </authorList>
    </citation>
    <scope>NUCLEOTIDE SEQUENCE</scope>
    <source>
        <strain evidence="2">MOSEL-ME25</strain>
    </source>
</reference>
<dbReference type="EMBL" id="JXII01000009">
    <property type="protein sequence ID" value="KIH69918.1"/>
    <property type="molecule type" value="Genomic_DNA"/>
</dbReference>